<evidence type="ECO:0000313" key="6">
    <source>
        <dbReference type="EMBL" id="KAB1067756.1"/>
    </source>
</evidence>
<gene>
    <name evidence="6" type="ORF">F6U93_09120</name>
</gene>
<dbReference type="AlphaFoldDB" id="A0A6N6MC20"/>
<keyword evidence="4" id="KW-0175">Coiled coil</keyword>
<evidence type="ECO:0000256" key="3">
    <source>
        <dbReference type="ARBA" id="ARBA00023163"/>
    </source>
</evidence>
<evidence type="ECO:0000256" key="4">
    <source>
        <dbReference type="SAM" id="Coils"/>
    </source>
</evidence>
<organism evidence="6 7">
    <name type="scientific">Pseudotamlana haliotis</name>
    <dbReference type="NCBI Taxonomy" id="2614804"/>
    <lineage>
        <taxon>Bacteria</taxon>
        <taxon>Pseudomonadati</taxon>
        <taxon>Bacteroidota</taxon>
        <taxon>Flavobacteriia</taxon>
        <taxon>Flavobacteriales</taxon>
        <taxon>Flavobacteriaceae</taxon>
        <taxon>Pseudotamlana</taxon>
    </lineage>
</organism>
<dbReference type="Proteomes" id="UP000441333">
    <property type="component" value="Unassembled WGS sequence"/>
</dbReference>
<evidence type="ECO:0000313" key="7">
    <source>
        <dbReference type="Proteomes" id="UP000441333"/>
    </source>
</evidence>
<dbReference type="Pfam" id="PF12833">
    <property type="entry name" value="HTH_18"/>
    <property type="match status" value="1"/>
</dbReference>
<dbReference type="PROSITE" id="PS01124">
    <property type="entry name" value="HTH_ARAC_FAMILY_2"/>
    <property type="match status" value="1"/>
</dbReference>
<evidence type="ECO:0000259" key="5">
    <source>
        <dbReference type="PROSITE" id="PS01124"/>
    </source>
</evidence>
<dbReference type="SUPFAM" id="SSF46689">
    <property type="entry name" value="Homeodomain-like"/>
    <property type="match status" value="2"/>
</dbReference>
<feature type="domain" description="HTH araC/xylS-type" evidence="5">
    <location>
        <begin position="236"/>
        <end position="334"/>
    </location>
</feature>
<dbReference type="Gene3D" id="1.10.10.60">
    <property type="entry name" value="Homeodomain-like"/>
    <property type="match status" value="1"/>
</dbReference>
<dbReference type="GO" id="GO:0043565">
    <property type="term" value="F:sequence-specific DNA binding"/>
    <property type="evidence" value="ECO:0007669"/>
    <property type="project" value="InterPro"/>
</dbReference>
<dbReference type="InterPro" id="IPR020449">
    <property type="entry name" value="Tscrpt_reg_AraC-type_HTH"/>
</dbReference>
<comment type="caution">
    <text evidence="6">The sequence shown here is derived from an EMBL/GenBank/DDBJ whole genome shotgun (WGS) entry which is preliminary data.</text>
</comment>
<dbReference type="EMBL" id="WAAT01000044">
    <property type="protein sequence ID" value="KAB1067756.1"/>
    <property type="molecule type" value="Genomic_DNA"/>
</dbReference>
<proteinExistence type="predicted"/>
<dbReference type="GO" id="GO:0003700">
    <property type="term" value="F:DNA-binding transcription factor activity"/>
    <property type="evidence" value="ECO:0007669"/>
    <property type="project" value="InterPro"/>
</dbReference>
<dbReference type="PRINTS" id="PR00032">
    <property type="entry name" value="HTHARAC"/>
</dbReference>
<name>A0A6N6MC20_9FLAO</name>
<sequence length="342" mass="38131">MKTTNLNTSTIEAMFNQLKNNFGGNVEKESKEYRLELDNDMAVGSIQGIALAGGIAYVDFDMTFSENTTLLINTPNKNPIYFAYCSAGSMAHSFGNAGEKNELNSFQTGIIASPSGDDNVLYFKKDERLKVTLISVQSTKQASNTKKEGLKGKLYKTFFKDGSLKNYVYIGSQNLKIAEKVEQIKAIKQEGLVKTLLLQGLVHVILALEIEQHTEDVKNTENQLGGLTTREMKAIRAASAHIEAHFDDQISIAQLCSEFSISPSKLQEGFKLMHGRTVTDHLRTVRVTKAEDYLKNTDMNISEVVYSIGFSSRSYFSKIFKESYNCSPSEYKMAQRELPISA</sequence>
<keyword evidence="7" id="KW-1185">Reference proteome</keyword>
<reference evidence="6 7" key="1">
    <citation type="submission" date="2019-09" db="EMBL/GenBank/DDBJ databases">
        <authorList>
            <person name="Cao W.R."/>
        </authorList>
    </citation>
    <scope>NUCLEOTIDE SEQUENCE [LARGE SCALE GENOMIC DNA]</scope>
    <source>
        <strain evidence="6 7">B1N29</strain>
    </source>
</reference>
<dbReference type="SMART" id="SM00342">
    <property type="entry name" value="HTH_ARAC"/>
    <property type="match status" value="1"/>
</dbReference>
<evidence type="ECO:0000256" key="1">
    <source>
        <dbReference type="ARBA" id="ARBA00023015"/>
    </source>
</evidence>
<keyword evidence="2" id="KW-0238">DNA-binding</keyword>
<dbReference type="RefSeq" id="WP_150939039.1">
    <property type="nucleotide sequence ID" value="NZ_WAAT01000044.1"/>
</dbReference>
<protein>
    <submittedName>
        <fullName evidence="6">Helix-turn-helix transcriptional regulator</fullName>
    </submittedName>
</protein>
<dbReference type="InterPro" id="IPR018060">
    <property type="entry name" value="HTH_AraC"/>
</dbReference>
<evidence type="ECO:0000256" key="2">
    <source>
        <dbReference type="ARBA" id="ARBA00023125"/>
    </source>
</evidence>
<dbReference type="InterPro" id="IPR009057">
    <property type="entry name" value="Homeodomain-like_sf"/>
</dbReference>
<feature type="coiled-coil region" evidence="4">
    <location>
        <begin position="203"/>
        <end position="230"/>
    </location>
</feature>
<keyword evidence="1" id="KW-0805">Transcription regulation</keyword>
<dbReference type="PANTHER" id="PTHR47893">
    <property type="entry name" value="REGULATORY PROTEIN PCHR"/>
    <property type="match status" value="1"/>
</dbReference>
<dbReference type="PANTHER" id="PTHR47893:SF1">
    <property type="entry name" value="REGULATORY PROTEIN PCHR"/>
    <property type="match status" value="1"/>
</dbReference>
<dbReference type="InterPro" id="IPR053142">
    <property type="entry name" value="PchR_regulatory_protein"/>
</dbReference>
<accession>A0A6N6MC20</accession>
<keyword evidence="3" id="KW-0804">Transcription</keyword>